<feature type="transmembrane region" description="Helical" evidence="6">
    <location>
        <begin position="307"/>
        <end position="326"/>
    </location>
</feature>
<dbReference type="PANTHER" id="PTHR47154:SF2">
    <property type="entry name" value="G-PROTEIN COUPLED RECEPTOR MTH-RELATED"/>
    <property type="match status" value="1"/>
</dbReference>
<keyword evidence="9" id="KW-1185">Reference proteome</keyword>
<keyword evidence="3 6" id="KW-1133">Transmembrane helix</keyword>
<dbReference type="Gene3D" id="1.20.1070.10">
    <property type="entry name" value="Rhodopsin 7-helix transmembrane proteins"/>
    <property type="match status" value="1"/>
</dbReference>
<feature type="transmembrane region" description="Helical" evidence="6">
    <location>
        <begin position="7"/>
        <end position="25"/>
    </location>
</feature>
<feature type="compositionally biased region" description="Polar residues" evidence="5">
    <location>
        <begin position="447"/>
        <end position="458"/>
    </location>
</feature>
<reference evidence="8 9" key="1">
    <citation type="submission" date="2015-04" db="EMBL/GenBank/DDBJ databases">
        <authorList>
            <person name="Syromyatnikov M.Y."/>
            <person name="Popov V.N."/>
        </authorList>
    </citation>
    <scope>NUCLEOTIDE SEQUENCE [LARGE SCALE GENOMIC DNA]</scope>
</reference>
<feature type="domain" description="G-protein coupled receptors family 2 profile 2" evidence="7">
    <location>
        <begin position="146"/>
        <end position="410"/>
    </location>
</feature>
<evidence type="ECO:0000256" key="3">
    <source>
        <dbReference type="ARBA" id="ARBA00022989"/>
    </source>
</evidence>
<feature type="transmembrane region" description="Helical" evidence="6">
    <location>
        <begin position="215"/>
        <end position="235"/>
    </location>
</feature>
<dbReference type="OrthoDB" id="6134459at2759"/>
<feature type="transmembrane region" description="Helical" evidence="6">
    <location>
        <begin position="256"/>
        <end position="276"/>
    </location>
</feature>
<feature type="transmembrane region" description="Helical" evidence="6">
    <location>
        <begin position="387"/>
        <end position="408"/>
    </location>
</feature>
<feature type="transmembrane region" description="Helical" evidence="6">
    <location>
        <begin position="182"/>
        <end position="203"/>
    </location>
</feature>
<name>A0A1J1IGW7_9DIPT</name>
<organism evidence="8 9">
    <name type="scientific">Clunio marinus</name>
    <dbReference type="NCBI Taxonomy" id="568069"/>
    <lineage>
        <taxon>Eukaryota</taxon>
        <taxon>Metazoa</taxon>
        <taxon>Ecdysozoa</taxon>
        <taxon>Arthropoda</taxon>
        <taxon>Hexapoda</taxon>
        <taxon>Insecta</taxon>
        <taxon>Pterygota</taxon>
        <taxon>Neoptera</taxon>
        <taxon>Endopterygota</taxon>
        <taxon>Diptera</taxon>
        <taxon>Nematocera</taxon>
        <taxon>Chironomoidea</taxon>
        <taxon>Chironomidae</taxon>
        <taxon>Clunio</taxon>
    </lineage>
</organism>
<sequence>MHKILKGILISVGLILLIIVYFIVYTHAFHTSSEDCKNINSLVRFCCDNRTEDCYDEANFNISHLEEAKDLCSNYIVLRGNPCDLDDGAYNGDAGWKFLPDGSVEEIDTNVNLHHQYCIRKNGTTPNYILDVCFPTEQENDVVDIVKALYPILMLFSVPFLVVTFLVYSCIKELRNLHGKCLMCYVLGLISLYLSLALIQLNYKELHQIQWLCQSSGYIAYISVLICFFWLNVMCYDIWSAFRQNCRINRNETKKFLSYCLYAFGLPLILTFLVYASNYADFIPDNYRSGIGEIRCWIRSGQIVELIYLYIPISIILILNSLFYSITAYKIYRVQKETSIVRGGESGRHSAMDIDKARFFLYLRLFVVMGITWIIEIVSWALTNSPILYITDTLNCLQGIIIFFLFIWKPKVKKIIKRKCFSNDWKSSIHLKGGSYSTEYSTSRVASSSKQNPATSVTKCIDDSQENSRN</sequence>
<keyword evidence="2 6" id="KW-0812">Transmembrane</keyword>
<evidence type="ECO:0000256" key="5">
    <source>
        <dbReference type="SAM" id="MobiDB-lite"/>
    </source>
</evidence>
<evidence type="ECO:0000256" key="1">
    <source>
        <dbReference type="ARBA" id="ARBA00004141"/>
    </source>
</evidence>
<evidence type="ECO:0000313" key="8">
    <source>
        <dbReference type="EMBL" id="CRK99459.1"/>
    </source>
</evidence>
<dbReference type="PROSITE" id="PS50261">
    <property type="entry name" value="G_PROTEIN_RECEP_F2_4"/>
    <property type="match status" value="1"/>
</dbReference>
<dbReference type="AlphaFoldDB" id="A0A1J1IGW7"/>
<dbReference type="InterPro" id="IPR051384">
    <property type="entry name" value="Mth_GPCR"/>
</dbReference>
<dbReference type="Proteomes" id="UP000183832">
    <property type="component" value="Unassembled WGS sequence"/>
</dbReference>
<accession>A0A1J1IGW7</accession>
<dbReference type="InterPro" id="IPR017981">
    <property type="entry name" value="GPCR_2-like_7TM"/>
</dbReference>
<evidence type="ECO:0000259" key="7">
    <source>
        <dbReference type="PROSITE" id="PS50261"/>
    </source>
</evidence>
<dbReference type="GO" id="GO:0005886">
    <property type="term" value="C:plasma membrane"/>
    <property type="evidence" value="ECO:0007669"/>
    <property type="project" value="TreeGrafter"/>
</dbReference>
<feature type="transmembrane region" description="Helical" evidence="6">
    <location>
        <begin position="359"/>
        <end position="381"/>
    </location>
</feature>
<feature type="compositionally biased region" description="Basic and acidic residues" evidence="5">
    <location>
        <begin position="460"/>
        <end position="470"/>
    </location>
</feature>
<evidence type="ECO:0000256" key="2">
    <source>
        <dbReference type="ARBA" id="ARBA00022692"/>
    </source>
</evidence>
<evidence type="ECO:0000313" key="9">
    <source>
        <dbReference type="Proteomes" id="UP000183832"/>
    </source>
</evidence>
<dbReference type="GO" id="GO:0008528">
    <property type="term" value="F:G protein-coupled peptide receptor activity"/>
    <property type="evidence" value="ECO:0007669"/>
    <property type="project" value="TreeGrafter"/>
</dbReference>
<protein>
    <submittedName>
        <fullName evidence="8">CLUMA_CG012624, isoform A</fullName>
    </submittedName>
</protein>
<dbReference type="GO" id="GO:0007166">
    <property type="term" value="P:cell surface receptor signaling pathway"/>
    <property type="evidence" value="ECO:0007669"/>
    <property type="project" value="InterPro"/>
</dbReference>
<feature type="region of interest" description="Disordered" evidence="5">
    <location>
        <begin position="447"/>
        <end position="470"/>
    </location>
</feature>
<dbReference type="CDD" id="cd15039">
    <property type="entry name" value="7tmB3_Methuselah-like"/>
    <property type="match status" value="1"/>
</dbReference>
<keyword evidence="4 6" id="KW-0472">Membrane</keyword>
<comment type="subcellular location">
    <subcellularLocation>
        <location evidence="1">Membrane</location>
        <topology evidence="1">Multi-pass membrane protein</topology>
    </subcellularLocation>
</comment>
<proteinExistence type="predicted"/>
<feature type="transmembrane region" description="Helical" evidence="6">
    <location>
        <begin position="148"/>
        <end position="170"/>
    </location>
</feature>
<dbReference type="STRING" id="568069.A0A1J1IGW7"/>
<evidence type="ECO:0000256" key="6">
    <source>
        <dbReference type="SAM" id="Phobius"/>
    </source>
</evidence>
<gene>
    <name evidence="8" type="ORF">CLUMA_CG012624</name>
</gene>
<dbReference type="PANTHER" id="PTHR47154">
    <property type="entry name" value="G-PROTEIN COUPLED RECEPTOR MTH-RELATED"/>
    <property type="match status" value="1"/>
</dbReference>
<dbReference type="EMBL" id="CVRI01000050">
    <property type="protein sequence ID" value="CRK99459.1"/>
    <property type="molecule type" value="Genomic_DNA"/>
</dbReference>
<evidence type="ECO:0000256" key="4">
    <source>
        <dbReference type="ARBA" id="ARBA00023136"/>
    </source>
</evidence>